<evidence type="ECO:0000256" key="3">
    <source>
        <dbReference type="ARBA" id="ARBA00048462"/>
    </source>
</evidence>
<evidence type="ECO:0000313" key="8">
    <source>
        <dbReference type="Proteomes" id="UP000254060"/>
    </source>
</evidence>
<dbReference type="GO" id="GO:0006633">
    <property type="term" value="P:fatty acid biosynthetic process"/>
    <property type="evidence" value="ECO:0007669"/>
    <property type="project" value="TreeGrafter"/>
</dbReference>
<dbReference type="NCBIfam" id="TIGR00128">
    <property type="entry name" value="fabD"/>
    <property type="match status" value="1"/>
</dbReference>
<dbReference type="PANTHER" id="PTHR42681">
    <property type="entry name" value="MALONYL-COA-ACYL CARRIER PROTEIN TRANSACYLASE, MITOCHONDRIAL"/>
    <property type="match status" value="1"/>
</dbReference>
<evidence type="ECO:0000256" key="2">
    <source>
        <dbReference type="ARBA" id="ARBA00023315"/>
    </source>
</evidence>
<dbReference type="GO" id="GO:0005829">
    <property type="term" value="C:cytosol"/>
    <property type="evidence" value="ECO:0007669"/>
    <property type="project" value="TreeGrafter"/>
</dbReference>
<dbReference type="InterPro" id="IPR001227">
    <property type="entry name" value="Ac_transferase_dom_sf"/>
</dbReference>
<dbReference type="Proteomes" id="UP000254060">
    <property type="component" value="Unassembled WGS sequence"/>
</dbReference>
<keyword evidence="2 4" id="KW-0012">Acyltransferase</keyword>
<dbReference type="EMBL" id="UGGP01000001">
    <property type="protein sequence ID" value="STO08499.1"/>
    <property type="molecule type" value="Genomic_DNA"/>
</dbReference>
<dbReference type="Gene3D" id="3.40.366.10">
    <property type="entry name" value="Malonyl-Coenzyme A Acyl Carrier Protein, domain 2"/>
    <property type="match status" value="1"/>
</dbReference>
<dbReference type="Pfam" id="PF00698">
    <property type="entry name" value="Acyl_transf_1"/>
    <property type="match status" value="1"/>
</dbReference>
<dbReference type="InterPro" id="IPR050858">
    <property type="entry name" value="Mal-CoA-ACP_Trans/PKS_FabD"/>
</dbReference>
<feature type="domain" description="Malonyl-CoA:ACP transacylase (MAT)" evidence="6">
    <location>
        <begin position="7"/>
        <end position="304"/>
    </location>
</feature>
<dbReference type="PIRSF" id="PIRSF000446">
    <property type="entry name" value="Mct"/>
    <property type="match status" value="1"/>
</dbReference>
<dbReference type="SUPFAM" id="SSF55048">
    <property type="entry name" value="Probable ACP-binding domain of malonyl-CoA ACP transacylase"/>
    <property type="match status" value="1"/>
</dbReference>
<keyword evidence="1 4" id="KW-0808">Transferase</keyword>
<evidence type="ECO:0000256" key="5">
    <source>
        <dbReference type="PIRSR" id="PIRSR000446-1"/>
    </source>
</evidence>
<dbReference type="RefSeq" id="WP_029335414.1">
    <property type="nucleotide sequence ID" value="NZ_UGGP01000001.1"/>
</dbReference>
<organism evidence="7 8">
    <name type="scientific">Exiguobacterium aurantiacum</name>
    <dbReference type="NCBI Taxonomy" id="33987"/>
    <lineage>
        <taxon>Bacteria</taxon>
        <taxon>Bacillati</taxon>
        <taxon>Bacillota</taxon>
        <taxon>Bacilli</taxon>
        <taxon>Bacillales</taxon>
        <taxon>Bacillales Family XII. Incertae Sedis</taxon>
        <taxon>Exiguobacterium</taxon>
    </lineage>
</organism>
<dbReference type="InterPro" id="IPR014043">
    <property type="entry name" value="Acyl_transferase_dom"/>
</dbReference>
<gene>
    <name evidence="7" type="primary">fabD</name>
    <name evidence="7" type="ORF">NCTC13163_01870</name>
</gene>
<evidence type="ECO:0000259" key="6">
    <source>
        <dbReference type="SMART" id="SM00827"/>
    </source>
</evidence>
<comment type="similarity">
    <text evidence="4">Belongs to the fabD family.</text>
</comment>
<dbReference type="STRING" id="1397694.GCA_000702585_02365"/>
<dbReference type="SMART" id="SM00827">
    <property type="entry name" value="PKS_AT"/>
    <property type="match status" value="1"/>
</dbReference>
<dbReference type="GO" id="GO:0004314">
    <property type="term" value="F:[acyl-carrier-protein] S-malonyltransferase activity"/>
    <property type="evidence" value="ECO:0007669"/>
    <property type="project" value="UniProtKB-EC"/>
</dbReference>
<dbReference type="AlphaFoldDB" id="A0A377FUL7"/>
<dbReference type="SMR" id="A0A377FUL7"/>
<proteinExistence type="inferred from homology"/>
<name>A0A377FUL7_9BACL</name>
<dbReference type="InterPro" id="IPR016035">
    <property type="entry name" value="Acyl_Trfase/lysoPLipase"/>
</dbReference>
<feature type="active site" evidence="5">
    <location>
        <position position="87"/>
    </location>
</feature>
<evidence type="ECO:0000313" key="7">
    <source>
        <dbReference type="EMBL" id="STO08499.1"/>
    </source>
</evidence>
<dbReference type="InterPro" id="IPR016036">
    <property type="entry name" value="Malonyl_transacylase_ACP-bd"/>
</dbReference>
<dbReference type="OrthoDB" id="9805460at2"/>
<dbReference type="Gene3D" id="3.30.70.250">
    <property type="entry name" value="Malonyl-CoA ACP transacylase, ACP-binding"/>
    <property type="match status" value="1"/>
</dbReference>
<reference evidence="7 8" key="1">
    <citation type="submission" date="2018-06" db="EMBL/GenBank/DDBJ databases">
        <authorList>
            <consortium name="Pathogen Informatics"/>
            <person name="Doyle S."/>
        </authorList>
    </citation>
    <scope>NUCLEOTIDE SEQUENCE [LARGE SCALE GENOMIC DNA]</scope>
    <source>
        <strain evidence="7 8">NCTC13163</strain>
    </source>
</reference>
<feature type="active site" evidence="5">
    <location>
        <position position="195"/>
    </location>
</feature>
<dbReference type="InterPro" id="IPR004410">
    <property type="entry name" value="Malonyl_CoA-ACP_transAc_FabD"/>
</dbReference>
<evidence type="ECO:0000256" key="1">
    <source>
        <dbReference type="ARBA" id="ARBA00022679"/>
    </source>
</evidence>
<dbReference type="FunFam" id="3.30.70.250:FF:000001">
    <property type="entry name" value="Malonyl CoA-acyl carrier protein transacylase"/>
    <property type="match status" value="1"/>
</dbReference>
<sequence>MGKTAWVFPGQGSQAVGMGQTFLNNPETLQTIGRRLGFDLLDVMAAGSKEDLQQTEVAQPAIVAHAASLALAYGETGATPDVVIGHSVGEYAALVIAGVIDLEEASVLVRERGKLMSEVKDGTMAAVIGMTDVAEAFHVTEKISASGNLVQIANYNCPGQFVISGHVDAVKQAETELKQAGAKRVLPLDVSGPFHSSYMMPAATRFKDVLASSPFKPASVGIISNVDADVHTDPDKLKALLTEQLYASVRFEYCVRKAIDAGVDTFIEFGPASPLSGLIKRIDKNVTIKQATTLEEVASLGGEVRA</sequence>
<dbReference type="InterPro" id="IPR024925">
    <property type="entry name" value="Malonyl_CoA-ACP_transAc"/>
</dbReference>
<accession>A0A377FUL7</accession>
<evidence type="ECO:0000256" key="4">
    <source>
        <dbReference type="PIRNR" id="PIRNR000446"/>
    </source>
</evidence>
<dbReference type="PANTHER" id="PTHR42681:SF1">
    <property type="entry name" value="MALONYL-COA-ACYL CARRIER PROTEIN TRANSACYLASE, MITOCHONDRIAL"/>
    <property type="match status" value="1"/>
</dbReference>
<dbReference type="EC" id="2.3.1.39" evidence="4"/>
<comment type="catalytic activity">
    <reaction evidence="3 4">
        <text>holo-[ACP] + malonyl-CoA = malonyl-[ACP] + CoA</text>
        <dbReference type="Rhea" id="RHEA:41792"/>
        <dbReference type="Rhea" id="RHEA-COMP:9623"/>
        <dbReference type="Rhea" id="RHEA-COMP:9685"/>
        <dbReference type="ChEBI" id="CHEBI:57287"/>
        <dbReference type="ChEBI" id="CHEBI:57384"/>
        <dbReference type="ChEBI" id="CHEBI:64479"/>
        <dbReference type="ChEBI" id="CHEBI:78449"/>
        <dbReference type="EC" id="2.3.1.39"/>
    </reaction>
</comment>
<protein>
    <recommendedName>
        <fullName evidence="4">Malonyl CoA-acyl carrier protein transacylase</fullName>
        <ecNumber evidence="4">2.3.1.39</ecNumber>
    </recommendedName>
</protein>
<dbReference type="SUPFAM" id="SSF52151">
    <property type="entry name" value="FabD/lysophospholipase-like"/>
    <property type="match status" value="1"/>
</dbReference>